<feature type="compositionally biased region" description="Pro residues" evidence="1">
    <location>
        <begin position="106"/>
        <end position="151"/>
    </location>
</feature>
<feature type="signal peptide" evidence="2">
    <location>
        <begin position="1"/>
        <end position="19"/>
    </location>
</feature>
<sequence>MLLLHTVLAVVCGGILVSARPEPVRGRDWYGEDTEFTDANVPSYHVQHSDPADSDELWEWAPQGPQHVLGTPPHHADGFPFPGADRKNWPELPHPFSGPPQKDGPEPPQFSPEPHYPPPPPGPPGPPGPPPPPPPPPKDGPPHFPHPPHFPKPGGDTKEQTVYQFLEGHPKFSRLFKLVNYTEDITNLLNDSAQSITFFALPDFGFPKPPHRPDSDEDFEFEDPFQMREGSVGDMLATAEGYLNSVRKPDEGMIKAFLKYVLLYNILPENTPLQELGKNNSFATALKLPDGSLDGEPLRVRLQTNLGLDPRPSVNFISKVLVPDIPVKNGLIHVVNKPVLPPPSIFQIGFLLQNAFSTFTSALQRVGLTDELDFRNVEDGSVQGEPAVSVFAPTNKAFAKLPPKLQLFLFSPFGEKALKKLLQFHIVPKAVVHSNYFHNASRSEFALPRDNSETGEFFGNIDYHLEEWAAISEERFDDEDSLQSNAWREKNCGSGGPPSWENNYQHGYGVPPPFPPPPPGGPFPHEGPNEGPHFPYPGDVPQHHGWPSTPASFPSPPEVWLHYPPPPPPPHYAQNGPGHPPPPPPLPRRRLMFGFIILRLPCLPKVLITRPTPRHLLPLLRRSGTGPTTLRPRTALTTLLPSHLLRLPTALTMRLTSRPRRHLKIGLTTLLHHRHLLTMALCSRPAPAALPRSSSRSPVPTSSSSSPSLPRPSPCSSVPPPPPPFENWPHHPPPGSPGGPHSPPPPPGKLPKGSPNHRPEVVYSVNTTMPTLLENFPLHLKVVQVAFKGPLPKKPSFASYHTIVVAHGQPVAVPDIAARNGAVHVITKLLNPFKKPGNHVEHEVEDEEPTFGPFAEEEDDWAGWEEWLPRWAEEDD</sequence>
<dbReference type="PANTHER" id="PTHR10900:SF122">
    <property type="entry name" value="FAS1 DOMAIN-CONTAINING PROTEIN"/>
    <property type="match status" value="1"/>
</dbReference>
<feature type="compositionally biased region" description="Pro residues" evidence="1">
    <location>
        <begin position="510"/>
        <end position="522"/>
    </location>
</feature>
<comment type="caution">
    <text evidence="4">The sequence shown here is derived from an EMBL/GenBank/DDBJ whole genome shotgun (WGS) entry which is preliminary data.</text>
</comment>
<dbReference type="OrthoDB" id="7700931at2759"/>
<dbReference type="GO" id="GO:0000329">
    <property type="term" value="C:fungal-type vacuole membrane"/>
    <property type="evidence" value="ECO:0007669"/>
    <property type="project" value="TreeGrafter"/>
</dbReference>
<organism evidence="4 5">
    <name type="scientific">Ganoderma sinense ZZ0214-1</name>
    <dbReference type="NCBI Taxonomy" id="1077348"/>
    <lineage>
        <taxon>Eukaryota</taxon>
        <taxon>Fungi</taxon>
        <taxon>Dikarya</taxon>
        <taxon>Basidiomycota</taxon>
        <taxon>Agaricomycotina</taxon>
        <taxon>Agaricomycetes</taxon>
        <taxon>Polyporales</taxon>
        <taxon>Polyporaceae</taxon>
        <taxon>Ganoderma</taxon>
    </lineage>
</organism>
<dbReference type="PROSITE" id="PS50213">
    <property type="entry name" value="FAS1"/>
    <property type="match status" value="2"/>
</dbReference>
<evidence type="ECO:0000313" key="5">
    <source>
        <dbReference type="Proteomes" id="UP000230002"/>
    </source>
</evidence>
<dbReference type="Pfam" id="PF02469">
    <property type="entry name" value="Fasciclin"/>
    <property type="match status" value="1"/>
</dbReference>
<proteinExistence type="predicted"/>
<feature type="region of interest" description="Disordered" evidence="1">
    <location>
        <begin position="63"/>
        <end position="158"/>
    </location>
</feature>
<keyword evidence="2" id="KW-0732">Signal</keyword>
<dbReference type="InterPro" id="IPR000782">
    <property type="entry name" value="FAS1_domain"/>
</dbReference>
<reference evidence="4 5" key="1">
    <citation type="journal article" date="2015" name="Sci. Rep.">
        <title>Chromosome-level genome map provides insights into diverse defense mechanisms in the medicinal fungus Ganoderma sinense.</title>
        <authorList>
            <person name="Zhu Y."/>
            <person name="Xu J."/>
            <person name="Sun C."/>
            <person name="Zhou S."/>
            <person name="Xu H."/>
            <person name="Nelson D.R."/>
            <person name="Qian J."/>
            <person name="Song J."/>
            <person name="Luo H."/>
            <person name="Xiang L."/>
            <person name="Li Y."/>
            <person name="Xu Z."/>
            <person name="Ji A."/>
            <person name="Wang L."/>
            <person name="Lu S."/>
            <person name="Hayward A."/>
            <person name="Sun W."/>
            <person name="Li X."/>
            <person name="Schwartz D.C."/>
            <person name="Wang Y."/>
            <person name="Chen S."/>
        </authorList>
    </citation>
    <scope>NUCLEOTIDE SEQUENCE [LARGE SCALE GENOMIC DNA]</scope>
    <source>
        <strain evidence="4 5">ZZ0214-1</strain>
    </source>
</reference>
<dbReference type="SUPFAM" id="SSF82153">
    <property type="entry name" value="FAS1 domain"/>
    <property type="match status" value="2"/>
</dbReference>
<evidence type="ECO:0000313" key="4">
    <source>
        <dbReference type="EMBL" id="PIL23718.1"/>
    </source>
</evidence>
<dbReference type="InterPro" id="IPR036378">
    <property type="entry name" value="FAS1_dom_sf"/>
</dbReference>
<gene>
    <name evidence="4" type="ORF">GSI_13468</name>
</gene>
<dbReference type="AlphaFoldDB" id="A0A2G8RQV6"/>
<feature type="domain" description="FAS1" evidence="3">
    <location>
        <begin position="343"/>
        <end position="428"/>
    </location>
</feature>
<name>A0A2G8RQV6_9APHY</name>
<evidence type="ECO:0000256" key="2">
    <source>
        <dbReference type="SAM" id="SignalP"/>
    </source>
</evidence>
<accession>A0A2G8RQV6</accession>
<feature type="chain" id="PRO_5013607401" description="FAS1 domain-containing protein" evidence="2">
    <location>
        <begin position="20"/>
        <end position="876"/>
    </location>
</feature>
<dbReference type="STRING" id="1077348.A0A2G8RQV6"/>
<feature type="region of interest" description="Disordered" evidence="1">
    <location>
        <begin position="687"/>
        <end position="760"/>
    </location>
</feature>
<dbReference type="GO" id="GO:0005615">
    <property type="term" value="C:extracellular space"/>
    <property type="evidence" value="ECO:0007669"/>
    <property type="project" value="TreeGrafter"/>
</dbReference>
<dbReference type="Gene3D" id="2.30.180.10">
    <property type="entry name" value="FAS1 domain"/>
    <property type="match status" value="2"/>
</dbReference>
<feature type="region of interest" description="Disordered" evidence="1">
    <location>
        <begin position="481"/>
        <end position="586"/>
    </location>
</feature>
<feature type="compositionally biased region" description="Low complexity" evidence="1">
    <location>
        <begin position="523"/>
        <end position="533"/>
    </location>
</feature>
<keyword evidence="5" id="KW-1185">Reference proteome</keyword>
<feature type="compositionally biased region" description="Pro residues" evidence="1">
    <location>
        <begin position="709"/>
        <end position="749"/>
    </location>
</feature>
<dbReference type="GO" id="GO:0016236">
    <property type="term" value="P:macroautophagy"/>
    <property type="evidence" value="ECO:0007669"/>
    <property type="project" value="TreeGrafter"/>
</dbReference>
<protein>
    <recommendedName>
        <fullName evidence="3">FAS1 domain-containing protein</fullName>
    </recommendedName>
</protein>
<evidence type="ECO:0000256" key="1">
    <source>
        <dbReference type="SAM" id="MobiDB-lite"/>
    </source>
</evidence>
<dbReference type="InterPro" id="IPR050904">
    <property type="entry name" value="Adhesion/Biosynth-related"/>
</dbReference>
<feature type="compositionally biased region" description="Pro residues" evidence="1">
    <location>
        <begin position="553"/>
        <end position="571"/>
    </location>
</feature>
<feature type="compositionally biased region" description="Low complexity" evidence="1">
    <location>
        <begin position="687"/>
        <end position="708"/>
    </location>
</feature>
<dbReference type="PANTHER" id="PTHR10900">
    <property type="entry name" value="PERIOSTIN-RELATED"/>
    <property type="match status" value="1"/>
</dbReference>
<dbReference type="EMBL" id="AYKW01000067">
    <property type="protein sequence ID" value="PIL23718.1"/>
    <property type="molecule type" value="Genomic_DNA"/>
</dbReference>
<dbReference type="Proteomes" id="UP000230002">
    <property type="component" value="Unassembled WGS sequence"/>
</dbReference>
<feature type="domain" description="FAS1" evidence="3">
    <location>
        <begin position="159"/>
        <end position="339"/>
    </location>
</feature>
<evidence type="ECO:0000259" key="3">
    <source>
        <dbReference type="PROSITE" id="PS50213"/>
    </source>
</evidence>